<keyword evidence="4" id="KW-1185">Reference proteome</keyword>
<name>A0ABW7R117_9ACTN</name>
<feature type="compositionally biased region" description="Low complexity" evidence="1">
    <location>
        <begin position="176"/>
        <end position="195"/>
    </location>
</feature>
<reference evidence="3 4" key="1">
    <citation type="submission" date="2024-10" db="EMBL/GenBank/DDBJ databases">
        <title>The Natural Products Discovery Center: Release of the First 8490 Sequenced Strains for Exploring Actinobacteria Biosynthetic Diversity.</title>
        <authorList>
            <person name="Kalkreuter E."/>
            <person name="Kautsar S.A."/>
            <person name="Yang D."/>
            <person name="Bader C.D."/>
            <person name="Teijaro C.N."/>
            <person name="Fluegel L."/>
            <person name="Davis C.M."/>
            <person name="Simpson J.R."/>
            <person name="Lauterbach L."/>
            <person name="Steele A.D."/>
            <person name="Gui C."/>
            <person name="Meng S."/>
            <person name="Li G."/>
            <person name="Viehrig K."/>
            <person name="Ye F."/>
            <person name="Su P."/>
            <person name="Kiefer A.F."/>
            <person name="Nichols A."/>
            <person name="Cepeda A.J."/>
            <person name="Yan W."/>
            <person name="Fan B."/>
            <person name="Jiang Y."/>
            <person name="Adhikari A."/>
            <person name="Zheng C.-J."/>
            <person name="Schuster L."/>
            <person name="Cowan T.M."/>
            <person name="Smanski M.J."/>
            <person name="Chevrette M.G."/>
            <person name="De Carvalho L.P.S."/>
            <person name="Shen B."/>
        </authorList>
    </citation>
    <scope>NUCLEOTIDE SEQUENCE [LARGE SCALE GENOMIC DNA]</scope>
    <source>
        <strain evidence="3 4">NPDC017990</strain>
    </source>
</reference>
<protein>
    <submittedName>
        <fullName evidence="3">Uncharacterized protein</fullName>
    </submittedName>
</protein>
<dbReference type="Proteomes" id="UP001610818">
    <property type="component" value="Unassembled WGS sequence"/>
</dbReference>
<gene>
    <name evidence="3" type="ORF">ACH4F9_37630</name>
</gene>
<keyword evidence="2" id="KW-1133">Transmembrane helix</keyword>
<sequence>MVLAGALVVPPAHAAPEPDSYGYDPDAHTVRGSSSMLSAPELAKGTPYRSTLTGSEPVYFRVALDAKSHTYVSVVGIPGRPGTGRTATNSLRVKLVDADGHRCDRQGAGFAIGVAQPLAASASRMIAPAGNAVEAKCQQADTYYVAVSRYRQRAGAAPWGLDLRIDAEPPLKKSRAGAPTARSPRPSAPDGTPAAVEGGAGFAVAARVRGSAATDEVAPGQSRFYRVPVDWGQRLTVAAELAGRKKGPYVATGLSVTVYNPARMKVAGTSTSYHGEPAAAELDALPAVAYENRTAPELKAAAMRFPGWYFVQVTASPELAPTWGGTPLRLTVHLGVEGSARKRPVYAGDPGVFQIPAAQPPAQRSKRPATHEAAGGGGMKMLAIGSFTAGVLLLVVSAGRVLRARRRAA</sequence>
<organism evidence="3 4">
    <name type="scientific">Streptomyces longisporoflavus</name>
    <dbReference type="NCBI Taxonomy" id="28044"/>
    <lineage>
        <taxon>Bacteria</taxon>
        <taxon>Bacillati</taxon>
        <taxon>Actinomycetota</taxon>
        <taxon>Actinomycetes</taxon>
        <taxon>Kitasatosporales</taxon>
        <taxon>Streptomycetaceae</taxon>
        <taxon>Streptomyces</taxon>
    </lineage>
</organism>
<evidence type="ECO:0000256" key="2">
    <source>
        <dbReference type="SAM" id="Phobius"/>
    </source>
</evidence>
<feature type="region of interest" description="Disordered" evidence="1">
    <location>
        <begin position="14"/>
        <end position="48"/>
    </location>
</feature>
<feature type="region of interest" description="Disordered" evidence="1">
    <location>
        <begin position="170"/>
        <end position="195"/>
    </location>
</feature>
<keyword evidence="2" id="KW-0812">Transmembrane</keyword>
<comment type="caution">
    <text evidence="3">The sequence shown here is derived from an EMBL/GenBank/DDBJ whole genome shotgun (WGS) entry which is preliminary data.</text>
</comment>
<accession>A0ABW7R117</accession>
<evidence type="ECO:0000256" key="1">
    <source>
        <dbReference type="SAM" id="MobiDB-lite"/>
    </source>
</evidence>
<dbReference type="RefSeq" id="WP_397717325.1">
    <property type="nucleotide sequence ID" value="NZ_JBIRGN010000008.1"/>
</dbReference>
<dbReference type="EMBL" id="JBIRGQ010000008">
    <property type="protein sequence ID" value="MFH8550727.1"/>
    <property type="molecule type" value="Genomic_DNA"/>
</dbReference>
<proteinExistence type="predicted"/>
<keyword evidence="2" id="KW-0472">Membrane</keyword>
<evidence type="ECO:0000313" key="3">
    <source>
        <dbReference type="EMBL" id="MFH8550727.1"/>
    </source>
</evidence>
<evidence type="ECO:0000313" key="4">
    <source>
        <dbReference type="Proteomes" id="UP001610818"/>
    </source>
</evidence>
<feature type="transmembrane region" description="Helical" evidence="2">
    <location>
        <begin position="381"/>
        <end position="402"/>
    </location>
</feature>